<reference evidence="1" key="1">
    <citation type="submission" date="2023-08" db="EMBL/GenBank/DDBJ databases">
        <authorList>
            <person name="Audoor S."/>
            <person name="Bilcke G."/>
        </authorList>
    </citation>
    <scope>NUCLEOTIDE SEQUENCE</scope>
</reference>
<proteinExistence type="predicted"/>
<dbReference type="Proteomes" id="UP001295423">
    <property type="component" value="Unassembled WGS sequence"/>
</dbReference>
<dbReference type="AlphaFoldDB" id="A0AAD2GB05"/>
<sequence>MADEEPIQEEITMQAKAEWGKFAKVAALLNTVNEYMAIYNQLQESGELVIVGSFGDKQPRHEIPSSCTEETWSELPLQEKYQELIQVAQQTELHMDTLGQYISEQFDVAFSKGPLKGEARIMQKCNEDYDGDILRVIDMARCSMTFVMESLDQAKMIIESFKEGTLSNDWELIRVKDGFEKPDNFLVGGYRDIKVNVKCIATGHLIEMQLHLQPYYQLKHNGGHLHYRFARQQKVQGITNATQILNMGILPEIVLVGMDALENASDDRERVEIVERLGDLRLQQCNRLNYDDGSLEKANLSSEAVYYYDQGLRTVERIEDFLEDTAGKASYCQLLIGLAQGLSEFGWALYYGERYYDDMKERSKLPDILFPELGMNDAIAKSKCLLGERHPVTLEAKAGVGGANYLELIKEQRTVLGFDHPMVLETVNTRFNAQEDVWDKFYAFNDLVDILEVNLDRLGINHPSILVLLQAFCVQFQVETKCFWSDAPGSRVPDLLRMLSKPKWDNESCHASLEVLRSSLRRTVESVDADKIKVGSRVAVWSWYYQDYWSGKVTEVKEGGGVFCVEYDLPGSPAWVSPRRRHTLLLSHGSEDPTPLPQSTANEMQVGKRALIWYGNGYDSFFAAVVQSRDETKLDVMYDTGEPQVIPLECLDGSLPFCVTTRNDAGSVDSVEVGDNLYVYWKFHKTYWLGEVKGLADGEEDKETPTKYRMQYYSGDLQICDLSEMPFFPEAHPTFSH</sequence>
<comment type="caution">
    <text evidence="1">The sequence shown here is derived from an EMBL/GenBank/DDBJ whole genome shotgun (WGS) entry which is preliminary data.</text>
</comment>
<name>A0AAD2GB05_9STRA</name>
<gene>
    <name evidence="1" type="ORF">CYCCA115_LOCUS22972</name>
</gene>
<keyword evidence="2" id="KW-1185">Reference proteome</keyword>
<evidence type="ECO:0000313" key="1">
    <source>
        <dbReference type="EMBL" id="CAJ1967861.1"/>
    </source>
</evidence>
<accession>A0AAD2GB05</accession>
<organism evidence="1 2">
    <name type="scientific">Cylindrotheca closterium</name>
    <dbReference type="NCBI Taxonomy" id="2856"/>
    <lineage>
        <taxon>Eukaryota</taxon>
        <taxon>Sar</taxon>
        <taxon>Stramenopiles</taxon>
        <taxon>Ochrophyta</taxon>
        <taxon>Bacillariophyta</taxon>
        <taxon>Bacillariophyceae</taxon>
        <taxon>Bacillariophycidae</taxon>
        <taxon>Bacillariales</taxon>
        <taxon>Bacillariaceae</taxon>
        <taxon>Cylindrotheca</taxon>
    </lineage>
</organism>
<dbReference type="EMBL" id="CAKOGP040002347">
    <property type="protein sequence ID" value="CAJ1967861.1"/>
    <property type="molecule type" value="Genomic_DNA"/>
</dbReference>
<evidence type="ECO:0000313" key="2">
    <source>
        <dbReference type="Proteomes" id="UP001295423"/>
    </source>
</evidence>
<protein>
    <submittedName>
        <fullName evidence="1">Uncharacterized protein</fullName>
    </submittedName>
</protein>